<keyword evidence="2" id="KW-1185">Reference proteome</keyword>
<proteinExistence type="predicted"/>
<dbReference type="EMBL" id="JBBNAG010000002">
    <property type="protein sequence ID" value="KAK9158281.1"/>
    <property type="molecule type" value="Genomic_DNA"/>
</dbReference>
<comment type="caution">
    <text evidence="1">The sequence shown here is derived from an EMBL/GenBank/DDBJ whole genome shotgun (WGS) entry which is preliminary data.</text>
</comment>
<accession>A0AAP0KTF0</accession>
<dbReference type="AlphaFoldDB" id="A0AAP0KTF0"/>
<sequence length="56" mass="6229">MKPNNNTMTTKHNQHATAQPLSFLRPLNSSCNLFSLSIRSNFLNNPFITIVAGTPQ</sequence>
<protein>
    <submittedName>
        <fullName evidence="1">Uncharacterized protein</fullName>
    </submittedName>
</protein>
<reference evidence="1 2" key="1">
    <citation type="submission" date="2024-01" db="EMBL/GenBank/DDBJ databases">
        <title>Genome assemblies of Stephania.</title>
        <authorList>
            <person name="Yang L."/>
        </authorList>
    </citation>
    <scope>NUCLEOTIDE SEQUENCE [LARGE SCALE GENOMIC DNA]</scope>
    <source>
        <strain evidence="1">JXDWG</strain>
        <tissue evidence="1">Leaf</tissue>
    </source>
</reference>
<gene>
    <name evidence="1" type="ORF">Scep_004855</name>
</gene>
<dbReference type="Proteomes" id="UP001419268">
    <property type="component" value="Unassembled WGS sequence"/>
</dbReference>
<evidence type="ECO:0000313" key="1">
    <source>
        <dbReference type="EMBL" id="KAK9158281.1"/>
    </source>
</evidence>
<evidence type="ECO:0000313" key="2">
    <source>
        <dbReference type="Proteomes" id="UP001419268"/>
    </source>
</evidence>
<name>A0AAP0KTF0_9MAGN</name>
<organism evidence="1 2">
    <name type="scientific">Stephania cephalantha</name>
    <dbReference type="NCBI Taxonomy" id="152367"/>
    <lineage>
        <taxon>Eukaryota</taxon>
        <taxon>Viridiplantae</taxon>
        <taxon>Streptophyta</taxon>
        <taxon>Embryophyta</taxon>
        <taxon>Tracheophyta</taxon>
        <taxon>Spermatophyta</taxon>
        <taxon>Magnoliopsida</taxon>
        <taxon>Ranunculales</taxon>
        <taxon>Menispermaceae</taxon>
        <taxon>Menispermoideae</taxon>
        <taxon>Cissampelideae</taxon>
        <taxon>Stephania</taxon>
    </lineage>
</organism>